<organism evidence="1 2">
    <name type="scientific">Phasianus colchicus</name>
    <name type="common">Common pheasant</name>
    <dbReference type="NCBI Taxonomy" id="9054"/>
    <lineage>
        <taxon>Eukaryota</taxon>
        <taxon>Metazoa</taxon>
        <taxon>Chordata</taxon>
        <taxon>Craniata</taxon>
        <taxon>Vertebrata</taxon>
        <taxon>Euteleostomi</taxon>
        <taxon>Archelosauria</taxon>
        <taxon>Archosauria</taxon>
        <taxon>Dinosauria</taxon>
        <taxon>Saurischia</taxon>
        <taxon>Theropoda</taxon>
        <taxon>Coelurosauria</taxon>
        <taxon>Aves</taxon>
        <taxon>Neognathae</taxon>
        <taxon>Galloanserae</taxon>
        <taxon>Galliformes</taxon>
        <taxon>Phasianidae</taxon>
        <taxon>Phasianinae</taxon>
        <taxon>Phasianus</taxon>
    </lineage>
</organism>
<name>A0A669QLJ9_PHACC</name>
<evidence type="ECO:0000313" key="1">
    <source>
        <dbReference type="Ensembl" id="ENSPCLP00000020575.1"/>
    </source>
</evidence>
<sequence length="133" mass="15563">MVVAAWHECGEPRPLPTLLSCALMAQLPGMDSVFVPSVDDFDKKLTEADAYLQIFTDQLKLIDEKLQNCKDDEQRKKNGSLKETINYHCWKCMLTFLHIRTYLSALVTRRIQKKECFKWVNYTSQLFVLEEKE</sequence>
<accession>A0A669QLJ9</accession>
<dbReference type="Ensembl" id="ENSPCLT00000028482.1">
    <property type="protein sequence ID" value="ENSPCLP00000020575.1"/>
    <property type="gene ID" value="ENSPCLG00000018015.1"/>
</dbReference>
<proteinExistence type="predicted"/>
<dbReference type="Proteomes" id="UP000472261">
    <property type="component" value="Unplaced"/>
</dbReference>
<protein>
    <submittedName>
        <fullName evidence="1">Uncharacterized protein</fullName>
    </submittedName>
</protein>
<dbReference type="AlphaFoldDB" id="A0A669QLJ9"/>
<reference evidence="1" key="1">
    <citation type="submission" date="2025-08" db="UniProtKB">
        <authorList>
            <consortium name="Ensembl"/>
        </authorList>
    </citation>
    <scope>IDENTIFICATION</scope>
</reference>
<keyword evidence="2" id="KW-1185">Reference proteome</keyword>
<evidence type="ECO:0000313" key="2">
    <source>
        <dbReference type="Proteomes" id="UP000472261"/>
    </source>
</evidence>
<reference evidence="1" key="2">
    <citation type="submission" date="2025-09" db="UniProtKB">
        <authorList>
            <consortium name="Ensembl"/>
        </authorList>
    </citation>
    <scope>IDENTIFICATION</scope>
</reference>